<reference evidence="1" key="1">
    <citation type="submission" date="2020-02" db="EMBL/GenBank/DDBJ databases">
        <title>Genome sequencing of the panga catfish, Pangasius djambal.</title>
        <authorList>
            <person name="Wen M."/>
            <person name="Zahm M."/>
            <person name="Roques C."/>
            <person name="Cabau C."/>
            <person name="Klopp C."/>
            <person name="Donnadieu C."/>
            <person name="Jouanno E."/>
            <person name="Avarre J.-C."/>
            <person name="Campet M."/>
            <person name="Ha T."/>
            <person name="Dugue R."/>
            <person name="Lampietro C."/>
            <person name="Louis A."/>
            <person name="Herpin A."/>
            <person name="Echchiki A."/>
            <person name="Berthelot C."/>
            <person name="Parey E."/>
            <person name="Roest-Crollius H."/>
            <person name="Braasch I."/>
            <person name="Postlethwait J.H."/>
            <person name="Bobe J."/>
            <person name="Montfort J."/>
            <person name="Bouchez O."/>
            <person name="Begum T."/>
            <person name="Schartl M."/>
            <person name="Gustiano R."/>
            <person name="Guiguen Y."/>
        </authorList>
    </citation>
    <scope>NUCLEOTIDE SEQUENCE</scope>
    <source>
        <strain evidence="1">Pdj_M5554</strain>
    </source>
</reference>
<proteinExistence type="predicted"/>
<evidence type="ECO:0000313" key="1">
    <source>
        <dbReference type="EMBL" id="MCJ8748890.1"/>
    </source>
</evidence>
<organism evidence="1 2">
    <name type="scientific">Pangasius djambal</name>
    <dbReference type="NCBI Taxonomy" id="1691987"/>
    <lineage>
        <taxon>Eukaryota</taxon>
        <taxon>Metazoa</taxon>
        <taxon>Chordata</taxon>
        <taxon>Craniata</taxon>
        <taxon>Vertebrata</taxon>
        <taxon>Euteleostomi</taxon>
        <taxon>Actinopterygii</taxon>
        <taxon>Neopterygii</taxon>
        <taxon>Teleostei</taxon>
        <taxon>Ostariophysi</taxon>
        <taxon>Siluriformes</taxon>
        <taxon>Pangasiidae</taxon>
        <taxon>Pangasius</taxon>
    </lineage>
</organism>
<comment type="caution">
    <text evidence="1">The sequence shown here is derived from an EMBL/GenBank/DDBJ whole genome shotgun (WGS) entry which is preliminary data.</text>
</comment>
<evidence type="ECO:0000313" key="2">
    <source>
        <dbReference type="Proteomes" id="UP000830395"/>
    </source>
</evidence>
<keyword evidence="2" id="KW-1185">Reference proteome</keyword>
<accession>A0ACC5ZLX9</accession>
<gene>
    <name evidence="1" type="ORF">PDJAM_G00170100</name>
</gene>
<dbReference type="Proteomes" id="UP000830395">
    <property type="component" value="Chromosome 27"/>
</dbReference>
<protein>
    <submittedName>
        <fullName evidence="1">Uncharacterized protein</fullName>
    </submittedName>
</protein>
<sequence>MERPRLMRLRRLQRQCRSQRRRRLKPSSIPPVHPFFFLSFPISPTYSSFPPSPSLPPSLPPSLFLPLSSSFPSFSSRFQALDGPLSPQTITRGIFLSTIL</sequence>
<dbReference type="EMBL" id="CM041001">
    <property type="protein sequence ID" value="MCJ8748890.1"/>
    <property type="molecule type" value="Genomic_DNA"/>
</dbReference>
<name>A0ACC5ZLX9_9TELE</name>